<dbReference type="NCBIfam" id="TIGR02530">
    <property type="entry name" value="flg_new"/>
    <property type="match status" value="1"/>
</dbReference>
<comment type="caution">
    <text evidence="1">The sequence shown here is derived from an EMBL/GenBank/DDBJ whole genome shotgun (WGS) entry which is preliminary data.</text>
</comment>
<dbReference type="Pfam" id="PF12611">
    <property type="entry name" value="Flagellar_put"/>
    <property type="match status" value="1"/>
</dbReference>
<gene>
    <name evidence="1" type="ORF">ACFSUF_11295</name>
</gene>
<name>A0ABW5PDC8_9BACL</name>
<evidence type="ECO:0000313" key="2">
    <source>
        <dbReference type="Proteomes" id="UP001597541"/>
    </source>
</evidence>
<protein>
    <submittedName>
        <fullName evidence="1">TIGR02530 family flagellar biosynthesis protein</fullName>
    </submittedName>
</protein>
<sequence>MSDRITIGQIFPNVVGTGAKRNVSGALPSGSHTKETKSFQELLDQKLVKFSHHAETRLQQRGIVLKPEQMAKIETAIDKASAKGAKDSLFFMNDVALIVNIKNRTVVTAIDSKSMKDQVFTQIDSAIVIS</sequence>
<dbReference type="InterPro" id="IPR013367">
    <property type="entry name" value="Flagellar_put"/>
</dbReference>
<reference evidence="2" key="1">
    <citation type="journal article" date="2019" name="Int. J. Syst. Evol. Microbiol.">
        <title>The Global Catalogue of Microorganisms (GCM) 10K type strain sequencing project: providing services to taxonomists for standard genome sequencing and annotation.</title>
        <authorList>
            <consortium name="The Broad Institute Genomics Platform"/>
            <consortium name="The Broad Institute Genome Sequencing Center for Infectious Disease"/>
            <person name="Wu L."/>
            <person name="Ma J."/>
        </authorList>
    </citation>
    <scope>NUCLEOTIDE SEQUENCE [LARGE SCALE GENOMIC DNA]</scope>
    <source>
        <strain evidence="2">KCTC 3950</strain>
    </source>
</reference>
<dbReference type="EMBL" id="JBHUME010000007">
    <property type="protein sequence ID" value="MFD2613008.1"/>
    <property type="molecule type" value="Genomic_DNA"/>
</dbReference>
<dbReference type="Proteomes" id="UP001597541">
    <property type="component" value="Unassembled WGS sequence"/>
</dbReference>
<organism evidence="1 2">
    <name type="scientific">Paenibacillus gansuensis</name>
    <dbReference type="NCBI Taxonomy" id="306542"/>
    <lineage>
        <taxon>Bacteria</taxon>
        <taxon>Bacillati</taxon>
        <taxon>Bacillota</taxon>
        <taxon>Bacilli</taxon>
        <taxon>Bacillales</taxon>
        <taxon>Paenibacillaceae</taxon>
        <taxon>Paenibacillus</taxon>
    </lineage>
</organism>
<keyword evidence="2" id="KW-1185">Reference proteome</keyword>
<evidence type="ECO:0000313" key="1">
    <source>
        <dbReference type="EMBL" id="MFD2613008.1"/>
    </source>
</evidence>
<keyword evidence="1" id="KW-0282">Flagellum</keyword>
<proteinExistence type="predicted"/>
<keyword evidence="1" id="KW-0969">Cilium</keyword>
<accession>A0ABW5PDC8</accession>
<dbReference type="RefSeq" id="WP_377602897.1">
    <property type="nucleotide sequence ID" value="NZ_JBHUME010000007.1"/>
</dbReference>
<keyword evidence="1" id="KW-0966">Cell projection</keyword>